<dbReference type="Gene3D" id="3.40.50.1000">
    <property type="entry name" value="HAD superfamily/HAD-like"/>
    <property type="match status" value="1"/>
</dbReference>
<keyword evidence="5" id="KW-1185">Reference proteome</keyword>
<evidence type="ECO:0000256" key="2">
    <source>
        <dbReference type="SAM" id="MobiDB-lite"/>
    </source>
</evidence>
<dbReference type="InterPro" id="IPR023214">
    <property type="entry name" value="HAD_sf"/>
</dbReference>
<comment type="similarity">
    <text evidence="1">Belongs to the TIM50 family.</text>
</comment>
<keyword evidence="1" id="KW-0653">Protein transport</keyword>
<evidence type="ECO:0000256" key="1">
    <source>
        <dbReference type="RuleBase" id="RU365079"/>
    </source>
</evidence>
<dbReference type="InterPro" id="IPR004274">
    <property type="entry name" value="FCP1_dom"/>
</dbReference>
<dbReference type="SMART" id="SM00577">
    <property type="entry name" value="CPDc"/>
    <property type="match status" value="1"/>
</dbReference>
<evidence type="ECO:0000259" key="3">
    <source>
        <dbReference type="PROSITE" id="PS50969"/>
    </source>
</evidence>
<organism evidence="4 5">
    <name type="scientific">Bodo saltans</name>
    <name type="common">Flagellated protozoan</name>
    <dbReference type="NCBI Taxonomy" id="75058"/>
    <lineage>
        <taxon>Eukaryota</taxon>
        <taxon>Discoba</taxon>
        <taxon>Euglenozoa</taxon>
        <taxon>Kinetoplastea</taxon>
        <taxon>Metakinetoplastina</taxon>
        <taxon>Eubodonida</taxon>
        <taxon>Bodonidae</taxon>
        <taxon>Bodo</taxon>
    </lineage>
</organism>
<keyword evidence="1" id="KW-0811">Translocation</keyword>
<feature type="region of interest" description="Disordered" evidence="2">
    <location>
        <begin position="168"/>
        <end position="200"/>
    </location>
</feature>
<accession>A0A0S4JKZ9</accession>
<feature type="compositionally biased region" description="Basic residues" evidence="2">
    <location>
        <begin position="181"/>
        <end position="191"/>
    </location>
</feature>
<dbReference type="GO" id="GO:0015031">
    <property type="term" value="P:protein transport"/>
    <property type="evidence" value="ECO:0007669"/>
    <property type="project" value="UniProtKB-KW"/>
</dbReference>
<dbReference type="AlphaFoldDB" id="A0A0S4JKZ9"/>
<protein>
    <recommendedName>
        <fullName evidence="1">Mitochondrial import inner membrane translocase subunit TIM50</fullName>
    </recommendedName>
</protein>
<dbReference type="SUPFAM" id="SSF56784">
    <property type="entry name" value="HAD-like"/>
    <property type="match status" value="1"/>
</dbReference>
<feature type="compositionally biased region" description="Low complexity" evidence="2">
    <location>
        <begin position="35"/>
        <end position="44"/>
    </location>
</feature>
<dbReference type="GO" id="GO:0005744">
    <property type="term" value="C:TIM23 mitochondrial import inner membrane translocase complex"/>
    <property type="evidence" value="ECO:0007669"/>
    <property type="project" value="UniProtKB-UniRule"/>
</dbReference>
<keyword evidence="1" id="KW-0809">Transit peptide</keyword>
<evidence type="ECO:0000313" key="4">
    <source>
        <dbReference type="EMBL" id="CUG89685.1"/>
    </source>
</evidence>
<name>A0A0S4JKZ9_BODSA</name>
<dbReference type="OMA" id="NIFKTHE"/>
<dbReference type="PANTHER" id="PTHR12210">
    <property type="entry name" value="DULLARD PROTEIN PHOSPHATASE"/>
    <property type="match status" value="1"/>
</dbReference>
<evidence type="ECO:0000313" key="5">
    <source>
        <dbReference type="Proteomes" id="UP000051952"/>
    </source>
</evidence>
<keyword evidence="1" id="KW-0496">Mitochondrion</keyword>
<keyword evidence="1" id="KW-0813">Transport</keyword>
<comment type="subunit">
    <text evidence="1">Component of the TIM23 complex.</text>
</comment>
<dbReference type="OrthoDB" id="277011at2759"/>
<reference evidence="5" key="1">
    <citation type="submission" date="2015-09" db="EMBL/GenBank/DDBJ databases">
        <authorList>
            <consortium name="Pathogen Informatics"/>
        </authorList>
    </citation>
    <scope>NUCLEOTIDE SEQUENCE [LARGE SCALE GENOMIC DNA]</scope>
    <source>
        <strain evidence="5">Lake Konstanz</strain>
    </source>
</reference>
<comment type="subcellular location">
    <subcellularLocation>
        <location evidence="1">Mitochondrion inner membrane</location>
        <topology evidence="1">Single-pass membrane protein</topology>
    </subcellularLocation>
</comment>
<dbReference type="EMBL" id="CYKH01001759">
    <property type="protein sequence ID" value="CUG89685.1"/>
    <property type="molecule type" value="Genomic_DNA"/>
</dbReference>
<dbReference type="Proteomes" id="UP000051952">
    <property type="component" value="Unassembled WGS sequence"/>
</dbReference>
<feature type="region of interest" description="Disordered" evidence="2">
    <location>
        <begin position="1"/>
        <end position="72"/>
    </location>
</feature>
<dbReference type="InterPro" id="IPR036412">
    <property type="entry name" value="HAD-like_sf"/>
</dbReference>
<feature type="domain" description="FCP1 homology" evidence="3">
    <location>
        <begin position="222"/>
        <end position="367"/>
    </location>
</feature>
<dbReference type="VEuPathDB" id="TriTrypDB:BSAL_22735"/>
<comment type="function">
    <text evidence="1">Essential component of the TIM23 complex, a complex that mediates the translocation of transit peptide-containing proteins across the mitochondrial inner membrane.</text>
</comment>
<dbReference type="InterPro" id="IPR050365">
    <property type="entry name" value="TIM50"/>
</dbReference>
<proteinExistence type="inferred from homology"/>
<dbReference type="Pfam" id="PF03031">
    <property type="entry name" value="NIF"/>
    <property type="match status" value="1"/>
</dbReference>
<dbReference type="PROSITE" id="PS50969">
    <property type="entry name" value="FCP1"/>
    <property type="match status" value="1"/>
</dbReference>
<gene>
    <name evidence="4" type="ORF">BSAL_22735</name>
</gene>
<sequence>MRRNQIKTTSRSEGRHQNRSQKKGAPNAVRDSNRTSIVSISSTGVTGGGGSGSSRHAVRGLTRGMHPSNSAPTLDVTSLLRAARLAAHRTSYDALVELDCDDDDDEGDDSNDDEVDDAMSDATEVVEMLEDAMDALNTSGSDNGGEDRDDDEEGHDEIIFSISLPFGSGGSAGSSTSSPHAQKKRSARKSPCRQNVVKQHHVGKLHPTETFLIPPLECPADGAVRQLTVVLDLDETLVWARNATVVVRPFVAEFLQCCLRNRCEIVLWTAGIPVYVNRIINAISRVIKRNHWFHYVVARSPLWYSDVGPTIKDLRLIHRPLDRVLVLENSPASMQLQEGNVLLVEDFYGDNMEDQSMLFAGQVVERLSQGARDNTLTSVAEGLIADPVLVPLSFLLQADHSAAGKPSEVFSRGLRYTPRPANDHRVYSGIGPTLIGA</sequence>